<evidence type="ECO:0000313" key="2">
    <source>
        <dbReference type="Proteomes" id="UP000015241"/>
    </source>
</evidence>
<dbReference type="InParanoid" id="S8FGR4"/>
<evidence type="ECO:0000313" key="1">
    <source>
        <dbReference type="EMBL" id="EPS97589.1"/>
    </source>
</evidence>
<dbReference type="OrthoDB" id="2205812at2759"/>
<reference evidence="1 2" key="1">
    <citation type="journal article" date="2012" name="Science">
        <title>The Paleozoic origin of enzymatic lignin decomposition reconstructed from 31 fungal genomes.</title>
        <authorList>
            <person name="Floudas D."/>
            <person name="Binder M."/>
            <person name="Riley R."/>
            <person name="Barry K."/>
            <person name="Blanchette R.A."/>
            <person name="Henrissat B."/>
            <person name="Martinez A.T."/>
            <person name="Otillar R."/>
            <person name="Spatafora J.W."/>
            <person name="Yadav J.S."/>
            <person name="Aerts A."/>
            <person name="Benoit I."/>
            <person name="Boyd A."/>
            <person name="Carlson A."/>
            <person name="Copeland A."/>
            <person name="Coutinho P.M."/>
            <person name="de Vries R.P."/>
            <person name="Ferreira P."/>
            <person name="Findley K."/>
            <person name="Foster B."/>
            <person name="Gaskell J."/>
            <person name="Glotzer D."/>
            <person name="Gorecki P."/>
            <person name="Heitman J."/>
            <person name="Hesse C."/>
            <person name="Hori C."/>
            <person name="Igarashi K."/>
            <person name="Jurgens J.A."/>
            <person name="Kallen N."/>
            <person name="Kersten P."/>
            <person name="Kohler A."/>
            <person name="Kuees U."/>
            <person name="Kumar T.K.A."/>
            <person name="Kuo A."/>
            <person name="LaButti K."/>
            <person name="Larrondo L.F."/>
            <person name="Lindquist E."/>
            <person name="Ling A."/>
            <person name="Lombard V."/>
            <person name="Lucas S."/>
            <person name="Lundell T."/>
            <person name="Martin R."/>
            <person name="McLaughlin D.J."/>
            <person name="Morgenstern I."/>
            <person name="Morin E."/>
            <person name="Murat C."/>
            <person name="Nagy L.G."/>
            <person name="Nolan M."/>
            <person name="Ohm R.A."/>
            <person name="Patyshakuliyeva A."/>
            <person name="Rokas A."/>
            <person name="Ruiz-Duenas F.J."/>
            <person name="Sabat G."/>
            <person name="Salamov A."/>
            <person name="Samejima M."/>
            <person name="Schmutz J."/>
            <person name="Slot J.C."/>
            <person name="St John F."/>
            <person name="Stenlid J."/>
            <person name="Sun H."/>
            <person name="Sun S."/>
            <person name="Syed K."/>
            <person name="Tsang A."/>
            <person name="Wiebenga A."/>
            <person name="Young D."/>
            <person name="Pisabarro A."/>
            <person name="Eastwood D.C."/>
            <person name="Martin F."/>
            <person name="Cullen D."/>
            <person name="Grigoriev I.V."/>
            <person name="Hibbett D.S."/>
        </authorList>
    </citation>
    <scope>NUCLEOTIDE SEQUENCE</scope>
    <source>
        <strain evidence="2">FP-58527</strain>
    </source>
</reference>
<dbReference type="eggNOG" id="ENOG502SCY7">
    <property type="taxonomic scope" value="Eukaryota"/>
</dbReference>
<dbReference type="HOGENOM" id="CLU_077575_1_0_1"/>
<sequence length="189" mass="20489">MLRNSPLRGFQLPGAARKLVASLFADDTSTFLAATDKWSAVWTVINQWCAGSRAKFNAGKTEVIPVGTPEYRSAVATHRSISGEAGNEEDKIPGSIHIAAQGEAVRILGAWIGNGVDQVAVWTPALKKINEFLKRWGRCHPSMGGKTSIVQMGPGGISQYLTTVQGMPKSVEKEIELAVRKFLWGDRNP</sequence>
<feature type="non-terminal residue" evidence="1">
    <location>
        <position position="189"/>
    </location>
</feature>
<accession>S8FGR4</accession>
<gene>
    <name evidence="1" type="ORF">FOMPIDRAFT_24276</name>
</gene>
<keyword evidence="2" id="KW-1185">Reference proteome</keyword>
<organism evidence="1 2">
    <name type="scientific">Fomitopsis schrenkii</name>
    <name type="common">Brown rot fungus</name>
    <dbReference type="NCBI Taxonomy" id="2126942"/>
    <lineage>
        <taxon>Eukaryota</taxon>
        <taxon>Fungi</taxon>
        <taxon>Dikarya</taxon>
        <taxon>Basidiomycota</taxon>
        <taxon>Agaricomycotina</taxon>
        <taxon>Agaricomycetes</taxon>
        <taxon>Polyporales</taxon>
        <taxon>Fomitopsis</taxon>
    </lineage>
</organism>
<name>S8FGR4_FOMSC</name>
<dbReference type="EMBL" id="KE504175">
    <property type="protein sequence ID" value="EPS97589.1"/>
    <property type="molecule type" value="Genomic_DNA"/>
</dbReference>
<proteinExistence type="predicted"/>
<evidence type="ECO:0008006" key="3">
    <source>
        <dbReference type="Google" id="ProtNLM"/>
    </source>
</evidence>
<dbReference type="Proteomes" id="UP000015241">
    <property type="component" value="Unassembled WGS sequence"/>
</dbReference>
<dbReference type="AlphaFoldDB" id="S8FGR4"/>
<dbReference type="STRING" id="743788.S8FGR4"/>
<protein>
    <recommendedName>
        <fullName evidence="3">Reverse transcriptase domain-containing protein</fullName>
    </recommendedName>
</protein>